<feature type="binding site" evidence="7">
    <location>
        <position position="124"/>
    </location>
    <ligand>
        <name>S-adenosyl-L-methionine</name>
        <dbReference type="ChEBI" id="CHEBI:59789"/>
    </ligand>
</feature>
<evidence type="ECO:0000256" key="2">
    <source>
        <dbReference type="ARBA" id="ARBA00003015"/>
    </source>
</evidence>
<dbReference type="InterPro" id="IPR029063">
    <property type="entry name" value="SAM-dependent_MTases_sf"/>
</dbReference>
<protein>
    <recommendedName>
        <fullName evidence="7">tRNA (guanine-N(7)-)-methyltransferase</fullName>
        <ecNumber evidence="7">2.1.1.33</ecNumber>
    </recommendedName>
    <alternativeName>
        <fullName evidence="7">tRNA (guanine(46)-N(7))-methyltransferase</fullName>
    </alternativeName>
    <alternativeName>
        <fullName evidence="7">tRNA(m7G46)-methyltransferase</fullName>
    </alternativeName>
</protein>
<feature type="binding site" evidence="7">
    <location>
        <position position="101"/>
    </location>
    <ligand>
        <name>S-adenosyl-L-methionine</name>
        <dbReference type="ChEBI" id="CHEBI:59789"/>
    </ligand>
</feature>
<keyword evidence="4 7" id="KW-0808">Transferase</keyword>
<dbReference type="InterPro" id="IPR055361">
    <property type="entry name" value="tRNA_methyltr_TrmB_bact"/>
</dbReference>
<comment type="pathway">
    <text evidence="7">tRNA modification; N(7)-methylguanine-tRNA biosynthesis.</text>
</comment>
<dbReference type="AlphaFoldDB" id="A0A1I1KNX0"/>
<dbReference type="GO" id="GO:0043527">
    <property type="term" value="C:tRNA methyltransferase complex"/>
    <property type="evidence" value="ECO:0007669"/>
    <property type="project" value="TreeGrafter"/>
</dbReference>
<name>A0A1I1KNX0_9CLOT</name>
<evidence type="ECO:0000256" key="4">
    <source>
        <dbReference type="ARBA" id="ARBA00022679"/>
    </source>
</evidence>
<comment type="function">
    <text evidence="2 7">Catalyzes the formation of N(7)-methylguanine at position 46 (m7G46) in tRNA.</text>
</comment>
<dbReference type="Pfam" id="PF02390">
    <property type="entry name" value="Methyltransf_4"/>
    <property type="match status" value="1"/>
</dbReference>
<dbReference type="InterPro" id="IPR003358">
    <property type="entry name" value="tRNA_(Gua-N-7)_MeTrfase_Trmb"/>
</dbReference>
<dbReference type="PANTHER" id="PTHR23417:SF14">
    <property type="entry name" value="PENTACOTRIPEPTIDE-REPEAT REGION OF PRORP DOMAIN-CONTAINING PROTEIN"/>
    <property type="match status" value="1"/>
</dbReference>
<dbReference type="PANTHER" id="PTHR23417">
    <property type="entry name" value="3-DEOXY-D-MANNO-OCTULOSONIC-ACID TRANSFERASE/TRNA GUANINE-N 7 - -METHYLTRANSFERASE"/>
    <property type="match status" value="1"/>
</dbReference>
<dbReference type="NCBIfam" id="TIGR00091">
    <property type="entry name" value="tRNA (guanosine(46)-N7)-methyltransferase TrmB"/>
    <property type="match status" value="1"/>
</dbReference>
<proteinExistence type="inferred from homology"/>
<comment type="catalytic activity">
    <reaction evidence="1 7">
        <text>guanosine(46) in tRNA + S-adenosyl-L-methionine = N(7)-methylguanosine(46) in tRNA + S-adenosyl-L-homocysteine</text>
        <dbReference type="Rhea" id="RHEA:42708"/>
        <dbReference type="Rhea" id="RHEA-COMP:10188"/>
        <dbReference type="Rhea" id="RHEA-COMP:10189"/>
        <dbReference type="ChEBI" id="CHEBI:57856"/>
        <dbReference type="ChEBI" id="CHEBI:59789"/>
        <dbReference type="ChEBI" id="CHEBI:74269"/>
        <dbReference type="ChEBI" id="CHEBI:74480"/>
        <dbReference type="EC" id="2.1.1.33"/>
    </reaction>
</comment>
<evidence type="ECO:0000313" key="8">
    <source>
        <dbReference type="EMBL" id="SFC62624.1"/>
    </source>
</evidence>
<dbReference type="EC" id="2.1.1.33" evidence="7"/>
<dbReference type="PROSITE" id="PS51625">
    <property type="entry name" value="SAM_MT_TRMB"/>
    <property type="match status" value="1"/>
</dbReference>
<keyword evidence="9" id="KW-1185">Reference proteome</keyword>
<feature type="binding site" evidence="7">
    <location>
        <position position="160"/>
    </location>
    <ligand>
        <name>substrate</name>
    </ligand>
</feature>
<dbReference type="OrthoDB" id="9802090at2"/>
<dbReference type="UniPathway" id="UPA00989"/>
<keyword evidence="3 7" id="KW-0489">Methyltransferase</keyword>
<comment type="similarity">
    <text evidence="7">Belongs to the class I-like SAM-binding methyltransferase superfamily. TrmB family.</text>
</comment>
<feature type="binding site" evidence="7">
    <location>
        <position position="128"/>
    </location>
    <ligand>
        <name>substrate</name>
    </ligand>
</feature>
<accession>A0A1I1KNX0</accession>
<evidence type="ECO:0000313" key="9">
    <source>
        <dbReference type="Proteomes" id="UP000199263"/>
    </source>
</evidence>
<gene>
    <name evidence="7" type="primary">trmB</name>
    <name evidence="8" type="ORF">SAMN05421842_10697</name>
</gene>
<evidence type="ECO:0000256" key="1">
    <source>
        <dbReference type="ARBA" id="ARBA00000142"/>
    </source>
</evidence>
<dbReference type="RefSeq" id="WP_090089621.1">
    <property type="nucleotide sequence ID" value="NZ_FOMG01000006.1"/>
</dbReference>
<dbReference type="Gene3D" id="3.40.50.150">
    <property type="entry name" value="Vaccinia Virus protein VP39"/>
    <property type="match status" value="1"/>
</dbReference>
<dbReference type="CDD" id="cd02440">
    <property type="entry name" value="AdoMet_MTases"/>
    <property type="match status" value="1"/>
</dbReference>
<evidence type="ECO:0000256" key="6">
    <source>
        <dbReference type="ARBA" id="ARBA00022694"/>
    </source>
</evidence>
<evidence type="ECO:0000256" key="3">
    <source>
        <dbReference type="ARBA" id="ARBA00022603"/>
    </source>
</evidence>
<reference evidence="8 9" key="1">
    <citation type="submission" date="2016-10" db="EMBL/GenBank/DDBJ databases">
        <authorList>
            <person name="de Groot N.N."/>
        </authorList>
    </citation>
    <scope>NUCLEOTIDE SEQUENCE [LARGE SCALE GENOMIC DNA]</scope>
    <source>
        <strain evidence="8 9">DSM 12992</strain>
    </source>
</reference>
<keyword evidence="6 7" id="KW-0819">tRNA processing</keyword>
<keyword evidence="5 7" id="KW-0949">S-adenosyl-L-methionine</keyword>
<dbReference type="EMBL" id="FOMG01000006">
    <property type="protein sequence ID" value="SFC62624.1"/>
    <property type="molecule type" value="Genomic_DNA"/>
</dbReference>
<dbReference type="SUPFAM" id="SSF53335">
    <property type="entry name" value="S-adenosyl-L-methionine-dependent methyltransferases"/>
    <property type="match status" value="1"/>
</dbReference>
<feature type="binding site" evidence="7">
    <location>
        <position position="43"/>
    </location>
    <ligand>
        <name>S-adenosyl-L-methionine</name>
        <dbReference type="ChEBI" id="CHEBI:59789"/>
    </ligand>
</feature>
<dbReference type="Proteomes" id="UP000199263">
    <property type="component" value="Unassembled WGS sequence"/>
</dbReference>
<dbReference type="NCBIfam" id="NF001080">
    <property type="entry name" value="PRK00121.2-2"/>
    <property type="match status" value="1"/>
</dbReference>
<organism evidence="8 9">
    <name type="scientific">Clostridium uliginosum</name>
    <dbReference type="NCBI Taxonomy" id="119641"/>
    <lineage>
        <taxon>Bacteria</taxon>
        <taxon>Bacillati</taxon>
        <taxon>Bacillota</taxon>
        <taxon>Clostridia</taxon>
        <taxon>Eubacteriales</taxon>
        <taxon>Clostridiaceae</taxon>
        <taxon>Clostridium</taxon>
    </lineage>
</organism>
<sequence>MRMRKKPWARPELESCEFFVINPKEYKGRWREEFKNDKPIYLELGCGKGTFMAVHGSENKDINYIAIDIKDEVLGLAKRNIEEAYKINNRKLDNVKLMAQEIGLINEILGEEDLVSRIYINFCNPWPKEKHKKRRLTHTRQLNQYRTFLKDEGEIWFKTDDDELFKESLEYFEEGKFKIKYITYDLHESEFEGNVQTEHEKMFTKKGIKTKFLIATKGTENK</sequence>
<dbReference type="HAMAP" id="MF_01057">
    <property type="entry name" value="tRNA_methyltr_TrmB"/>
    <property type="match status" value="1"/>
</dbReference>
<feature type="binding site" evidence="7">
    <location>
        <position position="68"/>
    </location>
    <ligand>
        <name>S-adenosyl-L-methionine</name>
        <dbReference type="ChEBI" id="CHEBI:59789"/>
    </ligand>
</feature>
<evidence type="ECO:0000256" key="5">
    <source>
        <dbReference type="ARBA" id="ARBA00022691"/>
    </source>
</evidence>
<dbReference type="GO" id="GO:0008176">
    <property type="term" value="F:tRNA (guanine(46)-N7)-methyltransferase activity"/>
    <property type="evidence" value="ECO:0007669"/>
    <property type="project" value="UniProtKB-UniRule"/>
</dbReference>
<dbReference type="STRING" id="119641.SAMN05421842_10697"/>
<evidence type="ECO:0000256" key="7">
    <source>
        <dbReference type="HAMAP-Rule" id="MF_01057"/>
    </source>
</evidence>
<comment type="caution">
    <text evidence="7">Lacks conserved residue(s) required for the propagation of feature annotation.</text>
</comment>